<dbReference type="InterPro" id="IPR014144">
    <property type="entry name" value="LigD_PE_domain"/>
</dbReference>
<dbReference type="CDD" id="cd07906">
    <property type="entry name" value="Adenylation_DNA_ligase_LigD_LigC"/>
    <property type="match status" value="1"/>
</dbReference>
<dbReference type="GO" id="GO:0003887">
    <property type="term" value="F:DNA-directed DNA polymerase activity"/>
    <property type="evidence" value="ECO:0007669"/>
    <property type="project" value="UniProtKB-KW"/>
</dbReference>
<evidence type="ECO:0000256" key="2">
    <source>
        <dbReference type="ARBA" id="ARBA00012727"/>
    </source>
</evidence>
<evidence type="ECO:0000256" key="18">
    <source>
        <dbReference type="ARBA" id="ARBA00023268"/>
    </source>
</evidence>
<feature type="compositionally biased region" description="Basic and acidic residues" evidence="21">
    <location>
        <begin position="267"/>
        <end position="278"/>
    </location>
</feature>
<dbReference type="NCBIfam" id="TIGR02779">
    <property type="entry name" value="NHEJ_ligase_lig"/>
    <property type="match status" value="1"/>
</dbReference>
<dbReference type="Gene3D" id="2.40.50.140">
    <property type="entry name" value="Nucleic acid-binding proteins"/>
    <property type="match status" value="1"/>
</dbReference>
<accession>A0A7W7ZU18</accession>
<evidence type="ECO:0000256" key="7">
    <source>
        <dbReference type="ARBA" id="ARBA00022723"/>
    </source>
</evidence>
<keyword evidence="18" id="KW-0511">Multifunctional enzyme</keyword>
<feature type="compositionally biased region" description="Basic and acidic residues" evidence="21">
    <location>
        <begin position="200"/>
        <end position="209"/>
    </location>
</feature>
<feature type="compositionally biased region" description="Basic and acidic residues" evidence="21">
    <location>
        <begin position="37"/>
        <end position="55"/>
    </location>
</feature>
<sequence length="917" mass="101569">MAPTKKATSRKSASKKTAAKKTPHKTRASAADAVDEQLARYREMRDFKVTDEPSGKSKSTKAKASSLPFVIQKHAASHLHYDFRLGWNGVLKSWAVAKGPSYFTGDRRLAVQVEDHPMEYGGFEGIIPKGQYGGGTVMVWDQGTWEPQPGHEDIDEGLREGSLKFVMHGTKMKGKWTLVRMGGKAANERKPNWLLIKEHDEFERGKDDPTITDEAPDSAVTGRTLDQIAGQEDHVWNSKDTARGKAWHRQEPAAPEKKVQSPRSSKAKNDAALKDLPRETQPAFLSPQLALEATGPPGKDGWLHELKLDGYRIQARKSGSDVQLLTRKGLDWTHRMSAIAKDIAKLPVENATLDGEVVVVSENGTTSFANLQASFQDGEKHPLTYFCFDLLHLNGRNTRGLSLRERKALLAEILGAGIGSVQLSEHIETDGESMFHQACELHAEGIVSKWAASTYSSGRSGEWLKSKCLREQEFVIGGYTLSSEGPDRIGSLLLGYYRDDKLIYSGRTGTGFTQKTKRTLRKQLGDLEASSPPFSRVPVDARRDAIWVKPKLVAQVRFATWTADNLVRQAAFLGLREDKPAREVQREEATVAPQPKGTSKRATKIAATHRTTVPLAAKTATKTATTASIRLTHPDKTLDAESGLTKADLSAFYQGVAEHMLPHIADRPLSLVRCPEGTGKPCFFQKHVNHMLPPGVGGIDVPNKKTGEPEPDITLNTAEALINLAQMGVLEVHPWGSRNDDLEHPDRLIFDLDPDESLPWSTLCDAAAEVRKRLKKAGLESFLKTTGGKGLHVIAPIQPELDWPQLKALAHKFVESMERENPTLYLTKMTKSARKGKIYLDYLRNERGATAVAPYSPRARAGAHVSLPLPWSALKLPERPVYSVKNFDEWRSRLRNDPWKAMLTTRQKLDPASFDEA</sequence>
<evidence type="ECO:0000256" key="12">
    <source>
        <dbReference type="ARBA" id="ARBA00022840"/>
    </source>
</evidence>
<keyword evidence="9" id="KW-0227">DNA damage</keyword>
<dbReference type="CDD" id="cd04862">
    <property type="entry name" value="PaeLigD_Pol_like"/>
    <property type="match status" value="1"/>
</dbReference>
<evidence type="ECO:0000256" key="13">
    <source>
        <dbReference type="ARBA" id="ARBA00022932"/>
    </source>
</evidence>
<keyword evidence="15" id="KW-0233">DNA recombination</keyword>
<evidence type="ECO:0000256" key="4">
    <source>
        <dbReference type="ARBA" id="ARBA00022679"/>
    </source>
</evidence>
<proteinExistence type="predicted"/>
<evidence type="ECO:0000256" key="1">
    <source>
        <dbReference type="ARBA" id="ARBA00001936"/>
    </source>
</evidence>
<keyword evidence="7" id="KW-0479">Metal-binding</keyword>
<evidence type="ECO:0000256" key="9">
    <source>
        <dbReference type="ARBA" id="ARBA00022763"/>
    </source>
</evidence>
<feature type="region of interest" description="Disordered" evidence="21">
    <location>
        <begin position="1"/>
        <end position="64"/>
    </location>
</feature>
<dbReference type="InterPro" id="IPR033651">
    <property type="entry name" value="PaeLigD_Pol-like"/>
</dbReference>
<evidence type="ECO:0000256" key="11">
    <source>
        <dbReference type="ARBA" id="ARBA00022839"/>
    </source>
</evidence>
<dbReference type="Proteomes" id="UP000584867">
    <property type="component" value="Unassembled WGS sequence"/>
</dbReference>
<dbReference type="PANTHER" id="PTHR42705">
    <property type="entry name" value="BIFUNCTIONAL NON-HOMOLOGOUS END JOINING PROTEIN LIGD"/>
    <property type="match status" value="1"/>
</dbReference>
<evidence type="ECO:0000256" key="16">
    <source>
        <dbReference type="ARBA" id="ARBA00023204"/>
    </source>
</evidence>
<keyword evidence="4" id="KW-0808">Transferase</keyword>
<dbReference type="SUPFAM" id="SSF50249">
    <property type="entry name" value="Nucleic acid-binding proteins"/>
    <property type="match status" value="1"/>
</dbReference>
<dbReference type="Gene3D" id="3.90.920.10">
    <property type="entry name" value="DNA primase, PRIM domain"/>
    <property type="match status" value="1"/>
</dbReference>
<gene>
    <name evidence="23" type="ORF">HDF15_004114</name>
</gene>
<dbReference type="AlphaFoldDB" id="A0A7W7ZU18"/>
<keyword evidence="16" id="KW-0234">DNA repair</keyword>
<dbReference type="EMBL" id="JACHIO010000019">
    <property type="protein sequence ID" value="MBB5065744.1"/>
    <property type="molecule type" value="Genomic_DNA"/>
</dbReference>
<dbReference type="InterPro" id="IPR014146">
    <property type="entry name" value="LigD_ligase_dom"/>
</dbReference>
<organism evidence="23 24">
    <name type="scientific">Granulicella mallensis</name>
    <dbReference type="NCBI Taxonomy" id="940614"/>
    <lineage>
        <taxon>Bacteria</taxon>
        <taxon>Pseudomonadati</taxon>
        <taxon>Acidobacteriota</taxon>
        <taxon>Terriglobia</taxon>
        <taxon>Terriglobales</taxon>
        <taxon>Acidobacteriaceae</taxon>
        <taxon>Granulicella</taxon>
    </lineage>
</organism>
<keyword evidence="10" id="KW-0378">Hydrolase</keyword>
<feature type="compositionally biased region" description="Basic residues" evidence="21">
    <location>
        <begin position="7"/>
        <end position="27"/>
    </location>
</feature>
<keyword evidence="3 23" id="KW-0436">Ligase</keyword>
<keyword evidence="11" id="KW-0269">Exonuclease</keyword>
<dbReference type="Pfam" id="PF01068">
    <property type="entry name" value="DNA_ligase_A_M"/>
    <property type="match status" value="1"/>
</dbReference>
<dbReference type="Pfam" id="PF13298">
    <property type="entry name" value="LigD_N"/>
    <property type="match status" value="1"/>
</dbReference>
<dbReference type="SUPFAM" id="SSF56091">
    <property type="entry name" value="DNA ligase/mRNA capping enzyme, catalytic domain"/>
    <property type="match status" value="1"/>
</dbReference>
<evidence type="ECO:0000313" key="23">
    <source>
        <dbReference type="EMBL" id="MBB5065744.1"/>
    </source>
</evidence>
<dbReference type="GO" id="GO:0005524">
    <property type="term" value="F:ATP binding"/>
    <property type="evidence" value="ECO:0007669"/>
    <property type="project" value="UniProtKB-KW"/>
</dbReference>
<dbReference type="RefSeq" id="WP_184258703.1">
    <property type="nucleotide sequence ID" value="NZ_JACHIO010000019.1"/>
</dbReference>
<dbReference type="EC" id="6.5.1.1" evidence="2"/>
<evidence type="ECO:0000313" key="24">
    <source>
        <dbReference type="Proteomes" id="UP000584867"/>
    </source>
</evidence>
<keyword evidence="12" id="KW-0067">ATP-binding</keyword>
<dbReference type="GO" id="GO:0003677">
    <property type="term" value="F:DNA binding"/>
    <property type="evidence" value="ECO:0007669"/>
    <property type="project" value="UniProtKB-KW"/>
</dbReference>
<dbReference type="CDD" id="cd07971">
    <property type="entry name" value="OBF_DNA_ligase_LigD"/>
    <property type="match status" value="1"/>
</dbReference>
<evidence type="ECO:0000256" key="8">
    <source>
        <dbReference type="ARBA" id="ARBA00022741"/>
    </source>
</evidence>
<comment type="catalytic activity">
    <reaction evidence="20">
        <text>ATP + (deoxyribonucleotide)n-3'-hydroxyl + 5'-phospho-(deoxyribonucleotide)m = (deoxyribonucleotide)n+m + AMP + diphosphate.</text>
        <dbReference type="EC" id="6.5.1.1"/>
    </reaction>
</comment>
<dbReference type="Gene3D" id="3.30.1490.70">
    <property type="match status" value="1"/>
</dbReference>
<dbReference type="NCBIfam" id="NF004628">
    <property type="entry name" value="PRK05972.1"/>
    <property type="match status" value="1"/>
</dbReference>
<comment type="cofactor">
    <cofactor evidence="1">
        <name>Mn(2+)</name>
        <dbReference type="ChEBI" id="CHEBI:29035"/>
    </cofactor>
</comment>
<dbReference type="GO" id="GO:0006310">
    <property type="term" value="P:DNA recombination"/>
    <property type="evidence" value="ECO:0007669"/>
    <property type="project" value="UniProtKB-KW"/>
</dbReference>
<dbReference type="NCBIfam" id="TIGR02777">
    <property type="entry name" value="LigD_PE_dom"/>
    <property type="match status" value="1"/>
</dbReference>
<evidence type="ECO:0000256" key="5">
    <source>
        <dbReference type="ARBA" id="ARBA00022695"/>
    </source>
</evidence>
<dbReference type="PROSITE" id="PS50160">
    <property type="entry name" value="DNA_LIGASE_A3"/>
    <property type="match status" value="1"/>
</dbReference>
<evidence type="ECO:0000256" key="3">
    <source>
        <dbReference type="ARBA" id="ARBA00022598"/>
    </source>
</evidence>
<keyword evidence="13" id="KW-0239">DNA-directed DNA polymerase</keyword>
<dbReference type="InterPro" id="IPR012309">
    <property type="entry name" value="DNA_ligase_ATP-dep_C"/>
</dbReference>
<evidence type="ECO:0000256" key="10">
    <source>
        <dbReference type="ARBA" id="ARBA00022801"/>
    </source>
</evidence>
<dbReference type="GO" id="GO:0004527">
    <property type="term" value="F:exonuclease activity"/>
    <property type="evidence" value="ECO:0007669"/>
    <property type="project" value="UniProtKB-KW"/>
</dbReference>
<dbReference type="NCBIfam" id="TIGR02776">
    <property type="entry name" value="NHEJ_ligase_prk"/>
    <property type="match status" value="1"/>
</dbReference>
<dbReference type="InterPro" id="IPR012340">
    <property type="entry name" value="NA-bd_OB-fold"/>
</dbReference>
<evidence type="ECO:0000256" key="20">
    <source>
        <dbReference type="ARBA" id="ARBA00034003"/>
    </source>
</evidence>
<feature type="domain" description="ATP-dependent DNA ligase family profile" evidence="22">
    <location>
        <begin position="376"/>
        <end position="511"/>
    </location>
</feature>
<dbReference type="Pfam" id="PF04679">
    <property type="entry name" value="DNA_ligase_A_C"/>
    <property type="match status" value="1"/>
</dbReference>
<dbReference type="InterPro" id="IPR014145">
    <property type="entry name" value="LigD_pol_dom"/>
</dbReference>
<keyword evidence="5" id="KW-0548">Nucleotidyltransferase</keyword>
<evidence type="ECO:0000256" key="21">
    <source>
        <dbReference type="SAM" id="MobiDB-lite"/>
    </source>
</evidence>
<reference evidence="23 24" key="1">
    <citation type="submission" date="2020-08" db="EMBL/GenBank/DDBJ databases">
        <title>Genomic Encyclopedia of Type Strains, Phase IV (KMG-V): Genome sequencing to study the core and pangenomes of soil and plant-associated prokaryotes.</title>
        <authorList>
            <person name="Whitman W."/>
        </authorList>
    </citation>
    <scope>NUCLEOTIDE SEQUENCE [LARGE SCALE GENOMIC DNA]</scope>
    <source>
        <strain evidence="23 24">X5P3</strain>
    </source>
</reference>
<evidence type="ECO:0000259" key="22">
    <source>
        <dbReference type="PROSITE" id="PS50160"/>
    </source>
</evidence>
<dbReference type="InterPro" id="IPR052171">
    <property type="entry name" value="NHEJ_LigD"/>
</dbReference>
<keyword evidence="6" id="KW-0540">Nuclease</keyword>
<keyword evidence="17" id="KW-0464">Manganese</keyword>
<dbReference type="NCBIfam" id="TIGR02778">
    <property type="entry name" value="ligD_pol"/>
    <property type="match status" value="1"/>
</dbReference>
<evidence type="ECO:0000256" key="14">
    <source>
        <dbReference type="ARBA" id="ARBA00023125"/>
    </source>
</evidence>
<evidence type="ECO:0000256" key="19">
    <source>
        <dbReference type="ARBA" id="ARBA00029943"/>
    </source>
</evidence>
<keyword evidence="8" id="KW-0547">Nucleotide-binding</keyword>
<evidence type="ECO:0000256" key="6">
    <source>
        <dbReference type="ARBA" id="ARBA00022722"/>
    </source>
</evidence>
<evidence type="ECO:0000256" key="15">
    <source>
        <dbReference type="ARBA" id="ARBA00023172"/>
    </source>
</evidence>
<dbReference type="InterPro" id="IPR012310">
    <property type="entry name" value="DNA_ligase_ATP-dep_cent"/>
</dbReference>
<dbReference type="GO" id="GO:0046872">
    <property type="term" value="F:metal ion binding"/>
    <property type="evidence" value="ECO:0007669"/>
    <property type="project" value="UniProtKB-KW"/>
</dbReference>
<comment type="caution">
    <text evidence="23">The sequence shown here is derived from an EMBL/GenBank/DDBJ whole genome shotgun (WGS) entry which is preliminary data.</text>
</comment>
<dbReference type="PANTHER" id="PTHR42705:SF2">
    <property type="entry name" value="BIFUNCTIONAL NON-HOMOLOGOUS END JOINING PROTEIN LIGD"/>
    <property type="match status" value="1"/>
</dbReference>
<feature type="region of interest" description="Disordered" evidence="21">
    <location>
        <begin position="200"/>
        <end position="280"/>
    </location>
</feature>
<dbReference type="Gene3D" id="3.30.470.30">
    <property type="entry name" value="DNA ligase/mRNA capping enzyme"/>
    <property type="match status" value="1"/>
</dbReference>
<feature type="compositionally biased region" description="Basic and acidic residues" evidence="21">
    <location>
        <begin position="231"/>
        <end position="259"/>
    </location>
</feature>
<feature type="region of interest" description="Disordered" evidence="21">
    <location>
        <begin position="584"/>
        <end position="605"/>
    </location>
</feature>
<keyword evidence="14" id="KW-0238">DNA-binding</keyword>
<protein>
    <recommendedName>
        <fullName evidence="2">DNA ligase (ATP)</fullName>
        <ecNumber evidence="2">6.5.1.1</ecNumber>
    </recommendedName>
    <alternativeName>
        <fullName evidence="19">NHEJ DNA polymerase</fullName>
    </alternativeName>
</protein>
<evidence type="ECO:0000256" key="17">
    <source>
        <dbReference type="ARBA" id="ARBA00023211"/>
    </source>
</evidence>
<dbReference type="GO" id="GO:0003910">
    <property type="term" value="F:DNA ligase (ATP) activity"/>
    <property type="evidence" value="ECO:0007669"/>
    <property type="project" value="UniProtKB-EC"/>
</dbReference>
<dbReference type="Pfam" id="PF21686">
    <property type="entry name" value="LigD_Prim-Pol"/>
    <property type="match status" value="1"/>
</dbReference>
<name>A0A7W7ZU18_9BACT</name>
<dbReference type="GO" id="GO:0006281">
    <property type="term" value="P:DNA repair"/>
    <property type="evidence" value="ECO:0007669"/>
    <property type="project" value="UniProtKB-KW"/>
</dbReference>
<dbReference type="InterPro" id="IPR014143">
    <property type="entry name" value="NHEJ_ligase_prk"/>
</dbReference>